<feature type="region of interest" description="Disordered" evidence="1">
    <location>
        <begin position="1"/>
        <end position="56"/>
    </location>
</feature>
<keyword evidence="3" id="KW-1185">Reference proteome</keyword>
<gene>
    <name evidence="2" type="ORF">D9758_017568</name>
</gene>
<dbReference type="AlphaFoldDB" id="A0A8H5C3U2"/>
<dbReference type="Proteomes" id="UP000559256">
    <property type="component" value="Unassembled WGS sequence"/>
</dbReference>
<name>A0A8H5C3U2_9AGAR</name>
<organism evidence="2 3">
    <name type="scientific">Tetrapyrgos nigripes</name>
    <dbReference type="NCBI Taxonomy" id="182062"/>
    <lineage>
        <taxon>Eukaryota</taxon>
        <taxon>Fungi</taxon>
        <taxon>Dikarya</taxon>
        <taxon>Basidiomycota</taxon>
        <taxon>Agaricomycotina</taxon>
        <taxon>Agaricomycetes</taxon>
        <taxon>Agaricomycetidae</taxon>
        <taxon>Agaricales</taxon>
        <taxon>Marasmiineae</taxon>
        <taxon>Marasmiaceae</taxon>
        <taxon>Tetrapyrgos</taxon>
    </lineage>
</organism>
<dbReference type="EMBL" id="JAACJM010000259">
    <property type="protein sequence ID" value="KAF5334473.1"/>
    <property type="molecule type" value="Genomic_DNA"/>
</dbReference>
<evidence type="ECO:0000313" key="2">
    <source>
        <dbReference type="EMBL" id="KAF5334473.1"/>
    </source>
</evidence>
<reference evidence="2 3" key="1">
    <citation type="journal article" date="2020" name="ISME J.">
        <title>Uncovering the hidden diversity of litter-decomposition mechanisms in mushroom-forming fungi.</title>
        <authorList>
            <person name="Floudas D."/>
            <person name="Bentzer J."/>
            <person name="Ahren D."/>
            <person name="Johansson T."/>
            <person name="Persson P."/>
            <person name="Tunlid A."/>
        </authorList>
    </citation>
    <scope>NUCLEOTIDE SEQUENCE [LARGE SCALE GENOMIC DNA]</scope>
    <source>
        <strain evidence="2 3">CBS 291.85</strain>
    </source>
</reference>
<proteinExistence type="predicted"/>
<sequence length="346" mass="33962">MTPAPWVGPGSSLPPQGYDPSNQWTPSSPMPAQPGFIPPELRNHVPPGGGGTPLPSNVNVEFMGGYPNVAPTSFAGSDSLPAGGDGGMSGGMSGRYPGMTPFEAPMSSPWSTPRMGMGGMGMGTPYMGAGMGMGGLAGSVGGGMPGMGGAMGGMGGMGGIPGGMGGMGMGGMPGGMGMGMGGGMPGMGGGMPGGMPGMGGGMGGMGGGMGGMGGMGSGMDGMGGGIPGGMAPSAPAHDPFSFGQMAETLDYLYPSSHLTGSTGDHLPPFTAGPGYGPVLTPLQLSILGVLPILNPLLAPLPNSKLTKPTHTLNGIYSSQVQRVNALMTHLMFLGRKVEQIQLHFLE</sequence>
<protein>
    <submittedName>
        <fullName evidence="2">Uncharacterized protein</fullName>
    </submittedName>
</protein>
<evidence type="ECO:0000313" key="3">
    <source>
        <dbReference type="Proteomes" id="UP000559256"/>
    </source>
</evidence>
<comment type="caution">
    <text evidence="2">The sequence shown here is derived from an EMBL/GenBank/DDBJ whole genome shotgun (WGS) entry which is preliminary data.</text>
</comment>
<accession>A0A8H5C3U2</accession>
<evidence type="ECO:0000256" key="1">
    <source>
        <dbReference type="SAM" id="MobiDB-lite"/>
    </source>
</evidence>